<dbReference type="CDD" id="cd19757">
    <property type="entry name" value="Bbox1"/>
    <property type="match status" value="1"/>
</dbReference>
<evidence type="ECO:0000313" key="4">
    <source>
        <dbReference type="Proteomes" id="UP000828390"/>
    </source>
</evidence>
<dbReference type="Proteomes" id="UP000828390">
    <property type="component" value="Unassembled WGS sequence"/>
</dbReference>
<dbReference type="InterPro" id="IPR000315">
    <property type="entry name" value="Znf_B-box"/>
</dbReference>
<reference evidence="3" key="1">
    <citation type="journal article" date="2019" name="bioRxiv">
        <title>The Genome of the Zebra Mussel, Dreissena polymorpha: A Resource for Invasive Species Research.</title>
        <authorList>
            <person name="McCartney M.A."/>
            <person name="Auch B."/>
            <person name="Kono T."/>
            <person name="Mallez S."/>
            <person name="Zhang Y."/>
            <person name="Obille A."/>
            <person name="Becker A."/>
            <person name="Abrahante J.E."/>
            <person name="Garbe J."/>
            <person name="Badalamenti J.P."/>
            <person name="Herman A."/>
            <person name="Mangelson H."/>
            <person name="Liachko I."/>
            <person name="Sullivan S."/>
            <person name="Sone E.D."/>
            <person name="Koren S."/>
            <person name="Silverstein K.A.T."/>
            <person name="Beckman K.B."/>
            <person name="Gohl D.M."/>
        </authorList>
    </citation>
    <scope>NUCLEOTIDE SEQUENCE</scope>
    <source>
        <strain evidence="3">Duluth1</strain>
        <tissue evidence="3">Whole animal</tissue>
    </source>
</reference>
<accession>A0A9D3YLJ0</accession>
<dbReference type="PANTHER" id="PTHR25462:SF291">
    <property type="entry name" value="E3 UBIQUITIN-PROTEIN LIGASE TRIM45"/>
    <property type="match status" value="1"/>
</dbReference>
<dbReference type="GO" id="GO:0061630">
    <property type="term" value="F:ubiquitin protein ligase activity"/>
    <property type="evidence" value="ECO:0007669"/>
    <property type="project" value="TreeGrafter"/>
</dbReference>
<organism evidence="3 4">
    <name type="scientific">Dreissena polymorpha</name>
    <name type="common">Zebra mussel</name>
    <name type="synonym">Mytilus polymorpha</name>
    <dbReference type="NCBI Taxonomy" id="45954"/>
    <lineage>
        <taxon>Eukaryota</taxon>
        <taxon>Metazoa</taxon>
        <taxon>Spiralia</taxon>
        <taxon>Lophotrochozoa</taxon>
        <taxon>Mollusca</taxon>
        <taxon>Bivalvia</taxon>
        <taxon>Autobranchia</taxon>
        <taxon>Heteroconchia</taxon>
        <taxon>Euheterodonta</taxon>
        <taxon>Imparidentia</taxon>
        <taxon>Neoheterodontei</taxon>
        <taxon>Myida</taxon>
        <taxon>Dreissenoidea</taxon>
        <taxon>Dreissenidae</taxon>
        <taxon>Dreissena</taxon>
    </lineage>
</organism>
<proteinExistence type="predicted"/>
<dbReference type="InterPro" id="IPR047153">
    <property type="entry name" value="TRIM45/56/19-like"/>
</dbReference>
<dbReference type="PANTHER" id="PTHR25462">
    <property type="entry name" value="BONUS, ISOFORM C-RELATED"/>
    <property type="match status" value="1"/>
</dbReference>
<feature type="domain" description="B box-type" evidence="2">
    <location>
        <begin position="12"/>
        <end position="62"/>
    </location>
</feature>
<name>A0A9D3YLJ0_DREPO</name>
<dbReference type="Gene3D" id="3.30.160.60">
    <property type="entry name" value="Classic Zinc Finger"/>
    <property type="match status" value="1"/>
</dbReference>
<evidence type="ECO:0000256" key="1">
    <source>
        <dbReference type="PROSITE-ProRule" id="PRU00024"/>
    </source>
</evidence>
<keyword evidence="4" id="KW-1185">Reference proteome</keyword>
<keyword evidence="1" id="KW-0863">Zinc-finger</keyword>
<dbReference type="GO" id="GO:0008270">
    <property type="term" value="F:zinc ion binding"/>
    <property type="evidence" value="ECO:0007669"/>
    <property type="project" value="UniProtKB-KW"/>
</dbReference>
<dbReference type="PROSITE" id="PS50119">
    <property type="entry name" value="ZF_BBOX"/>
    <property type="match status" value="2"/>
</dbReference>
<keyword evidence="1" id="KW-0862">Zinc</keyword>
<feature type="domain" description="B box-type" evidence="2">
    <location>
        <begin position="75"/>
        <end position="119"/>
    </location>
</feature>
<evidence type="ECO:0000259" key="2">
    <source>
        <dbReference type="PROSITE" id="PS50119"/>
    </source>
</evidence>
<gene>
    <name evidence="3" type="ORF">DPMN_075987</name>
</gene>
<dbReference type="SUPFAM" id="SSF57845">
    <property type="entry name" value="B-box zinc-binding domain"/>
    <property type="match status" value="1"/>
</dbReference>
<dbReference type="EMBL" id="JAIWYP010000015">
    <property type="protein sequence ID" value="KAH3701004.1"/>
    <property type="molecule type" value="Genomic_DNA"/>
</dbReference>
<protein>
    <recommendedName>
        <fullName evidence="2">B box-type domain-containing protein</fullName>
    </recommendedName>
</protein>
<sequence>MATNGSDEVQLASLELCDPCFSNCKEILAVLYCLDCDEKLCEVCGTCHTKSKLSKDHKLSKVTEAPSGNVVKLLKKLTTCPNHQSEEVVYICIDEDQLCCNQCINTSHRECRQLETIEQYMTSAIHKGTITHQMANVSKATSALQVRPRQKHQRQQSLWKTNVAKKILPEGTVLEKLTEMEQQLAEILTQYKEVKLQLLEQY</sequence>
<dbReference type="AlphaFoldDB" id="A0A9D3YLJ0"/>
<keyword evidence="1" id="KW-0479">Metal-binding</keyword>
<comment type="caution">
    <text evidence="3">The sequence shown here is derived from an EMBL/GenBank/DDBJ whole genome shotgun (WGS) entry which is preliminary data.</text>
</comment>
<reference evidence="3" key="2">
    <citation type="submission" date="2020-11" db="EMBL/GenBank/DDBJ databases">
        <authorList>
            <person name="McCartney M.A."/>
            <person name="Auch B."/>
            <person name="Kono T."/>
            <person name="Mallez S."/>
            <person name="Becker A."/>
            <person name="Gohl D.M."/>
            <person name="Silverstein K.A.T."/>
            <person name="Koren S."/>
            <person name="Bechman K.B."/>
            <person name="Herman A."/>
            <person name="Abrahante J.E."/>
            <person name="Garbe J."/>
        </authorList>
    </citation>
    <scope>NUCLEOTIDE SEQUENCE</scope>
    <source>
        <strain evidence="3">Duluth1</strain>
        <tissue evidence="3">Whole animal</tissue>
    </source>
</reference>
<evidence type="ECO:0000313" key="3">
    <source>
        <dbReference type="EMBL" id="KAH3701004.1"/>
    </source>
</evidence>